<dbReference type="GO" id="GO:0004222">
    <property type="term" value="F:metalloendopeptidase activity"/>
    <property type="evidence" value="ECO:0007669"/>
    <property type="project" value="TreeGrafter"/>
</dbReference>
<dbReference type="RefSeq" id="WP_135188319.1">
    <property type="nucleotide sequence ID" value="NZ_SPUM01000022.1"/>
</dbReference>
<keyword evidence="5" id="KW-0862">Zinc</keyword>
<keyword evidence="6" id="KW-0482">Metalloprotease</keyword>
<dbReference type="GO" id="GO:0046872">
    <property type="term" value="F:metal ion binding"/>
    <property type="evidence" value="ECO:0007669"/>
    <property type="project" value="UniProtKB-KW"/>
</dbReference>
<gene>
    <name evidence="10" type="ORF">E4O92_03250</name>
</gene>
<evidence type="ECO:0000256" key="2">
    <source>
        <dbReference type="ARBA" id="ARBA00022670"/>
    </source>
</evidence>
<keyword evidence="2" id="KW-0645">Protease</keyword>
<name>A0A4Y9T3J7_9BURK</name>
<dbReference type="InterPro" id="IPR016047">
    <property type="entry name" value="M23ase_b-sheet_dom"/>
</dbReference>
<dbReference type="OrthoDB" id="9815245at2"/>
<evidence type="ECO:0000256" key="4">
    <source>
        <dbReference type="ARBA" id="ARBA00022801"/>
    </source>
</evidence>
<dbReference type="EMBL" id="SPUM01000022">
    <property type="protein sequence ID" value="TFW34732.1"/>
    <property type="molecule type" value="Genomic_DNA"/>
</dbReference>
<dbReference type="Pfam" id="PF01551">
    <property type="entry name" value="Peptidase_M23"/>
    <property type="match status" value="1"/>
</dbReference>
<dbReference type="Proteomes" id="UP000297258">
    <property type="component" value="Unassembled WGS sequence"/>
</dbReference>
<feature type="domain" description="DD-carboxypeptidase/endopeptidase Mpg-like N-terminal" evidence="9">
    <location>
        <begin position="81"/>
        <end position="142"/>
    </location>
</feature>
<evidence type="ECO:0000259" key="8">
    <source>
        <dbReference type="Pfam" id="PF01551"/>
    </source>
</evidence>
<evidence type="ECO:0000256" key="7">
    <source>
        <dbReference type="SAM" id="Phobius"/>
    </source>
</evidence>
<evidence type="ECO:0000313" key="11">
    <source>
        <dbReference type="Proteomes" id="UP000297258"/>
    </source>
</evidence>
<keyword evidence="4" id="KW-0378">Hydrolase</keyword>
<dbReference type="CDD" id="cd12797">
    <property type="entry name" value="M23_peptidase"/>
    <property type="match status" value="1"/>
</dbReference>
<comment type="cofactor">
    <cofactor evidence="1">
        <name>Zn(2+)</name>
        <dbReference type="ChEBI" id="CHEBI:29105"/>
    </cofactor>
</comment>
<keyword evidence="7" id="KW-0472">Membrane</keyword>
<dbReference type="InterPro" id="IPR050570">
    <property type="entry name" value="Cell_wall_metabolism_enzyme"/>
</dbReference>
<feature type="transmembrane region" description="Helical" evidence="7">
    <location>
        <begin position="24"/>
        <end position="46"/>
    </location>
</feature>
<keyword evidence="7" id="KW-0812">Transmembrane</keyword>
<dbReference type="PANTHER" id="PTHR21666:SF288">
    <property type="entry name" value="CELL DIVISION PROTEIN YTFB"/>
    <property type="match status" value="1"/>
</dbReference>
<dbReference type="PANTHER" id="PTHR21666">
    <property type="entry name" value="PEPTIDASE-RELATED"/>
    <property type="match status" value="1"/>
</dbReference>
<evidence type="ECO:0000313" key="10">
    <source>
        <dbReference type="EMBL" id="TFW34732.1"/>
    </source>
</evidence>
<dbReference type="Pfam" id="PF22310">
    <property type="entry name" value="NMB0315_dom_I"/>
    <property type="match status" value="1"/>
</dbReference>
<dbReference type="SUPFAM" id="SSF51261">
    <property type="entry name" value="Duplicated hybrid motif"/>
    <property type="match status" value="1"/>
</dbReference>
<evidence type="ECO:0000256" key="5">
    <source>
        <dbReference type="ARBA" id="ARBA00022833"/>
    </source>
</evidence>
<evidence type="ECO:0000259" key="9">
    <source>
        <dbReference type="Pfam" id="PF22310"/>
    </source>
</evidence>
<keyword evidence="3" id="KW-0479">Metal-binding</keyword>
<sequence length="457" mass="49735">MSPIQKIASKHWQGLKESSRKTRIVGAGAVFLAVCAFGATAVAPMAPDASDLPVKSVAQDLELPNLAEQIAALQNDQQQFIHEERVRPGDSLGSLFTRLGVDDAQAQNFVRSDKLAHRILTLKTGKRIQARTDENGLLLSLQATVADGKDNAAQTITITRKGDQLVSSEAPAQLERRIEMRSRQITSSLYAATDANTDGGKLPDAIVSQIVEMFSNSIDFRSDLKRGDHFSVVYETFWQDGEMVRTGRILAGEFVNRGVSYQSMWYEDPVTRQGGYYTLDGKSLKQGFLKSPLEFSRISSVFSMRVHPISGVWKQHKGVDFAAPTGTPIRASGDGVVDFIGGNSGGYGNMVVLKHWANYSTAYGHMSRFAAGLRRGQKVRQGEVIGYVGTTGWSTGPHLHYEFRVAGQARDPLSIKVVAQAPLSQSEMARFKMASADISHRFALLAPNGAGAAMAAR</sequence>
<comment type="caution">
    <text evidence="10">The sequence shown here is derived from an EMBL/GenBank/DDBJ whole genome shotgun (WGS) entry which is preliminary data.</text>
</comment>
<dbReference type="Gene3D" id="3.10.450.350">
    <property type="match status" value="2"/>
</dbReference>
<keyword evidence="11" id="KW-1185">Reference proteome</keyword>
<dbReference type="Gene3D" id="2.70.70.10">
    <property type="entry name" value="Glucose Permease (Domain IIA)"/>
    <property type="match status" value="1"/>
</dbReference>
<dbReference type="InterPro" id="IPR011055">
    <property type="entry name" value="Dup_hybrid_motif"/>
</dbReference>
<evidence type="ECO:0000256" key="1">
    <source>
        <dbReference type="ARBA" id="ARBA00001947"/>
    </source>
</evidence>
<organism evidence="10 11">
    <name type="scientific">Massilia horti</name>
    <dbReference type="NCBI Taxonomy" id="2562153"/>
    <lineage>
        <taxon>Bacteria</taxon>
        <taxon>Pseudomonadati</taxon>
        <taxon>Pseudomonadota</taxon>
        <taxon>Betaproteobacteria</taxon>
        <taxon>Burkholderiales</taxon>
        <taxon>Oxalobacteraceae</taxon>
        <taxon>Telluria group</taxon>
        <taxon>Massilia</taxon>
    </lineage>
</organism>
<evidence type="ECO:0000256" key="3">
    <source>
        <dbReference type="ARBA" id="ARBA00022723"/>
    </source>
</evidence>
<evidence type="ECO:0000256" key="6">
    <source>
        <dbReference type="ARBA" id="ARBA00023049"/>
    </source>
</evidence>
<dbReference type="GO" id="GO:0006508">
    <property type="term" value="P:proteolysis"/>
    <property type="evidence" value="ECO:0007669"/>
    <property type="project" value="UniProtKB-KW"/>
</dbReference>
<dbReference type="AlphaFoldDB" id="A0A4Y9T3J7"/>
<reference evidence="10 11" key="1">
    <citation type="submission" date="2019-03" db="EMBL/GenBank/DDBJ databases">
        <title>Draft genome of Massilia hortus sp. nov., a novel bacterial species of the Oxalobacteraceae family.</title>
        <authorList>
            <person name="Peta V."/>
            <person name="Raths R."/>
            <person name="Bucking H."/>
        </authorList>
    </citation>
    <scope>NUCLEOTIDE SEQUENCE [LARGE SCALE GENOMIC DNA]</scope>
    <source>
        <strain evidence="10 11">ONC3</strain>
    </source>
</reference>
<dbReference type="InterPro" id="IPR054512">
    <property type="entry name" value="NMB0315-like_N"/>
</dbReference>
<proteinExistence type="predicted"/>
<feature type="domain" description="M23ase beta-sheet core" evidence="8">
    <location>
        <begin position="315"/>
        <end position="412"/>
    </location>
</feature>
<keyword evidence="7" id="KW-1133">Transmembrane helix</keyword>
<protein>
    <submittedName>
        <fullName evidence="10">M23 family metallopeptidase</fullName>
    </submittedName>
</protein>
<accession>A0A4Y9T3J7</accession>